<keyword evidence="1" id="KW-0175">Coiled coil</keyword>
<proteinExistence type="predicted"/>
<evidence type="ECO:0000313" key="3">
    <source>
        <dbReference type="Proteomes" id="UP000194236"/>
    </source>
</evidence>
<gene>
    <name evidence="2" type="ORF">BLA29_006723</name>
</gene>
<sequence>MLKQEFAQINTNYRLLQSKYQKLYQLNEENAGLIHSQRAKIQKLEKQLKDEQDGRENERRLSSMFESKVSALEYQLNELQKGDHRNLSGDEQMKWFETLKLKHHKELNNLRTDYDDRIEKLTKTIQAKDDELIANCNILLKYKQEANYFQEKLKKLETEFKSKLQQEIQSSKERTELNM</sequence>
<protein>
    <submittedName>
        <fullName evidence="2">Uncharacterized protein</fullName>
    </submittedName>
</protein>
<comment type="caution">
    <text evidence="2">The sequence shown here is derived from an EMBL/GenBank/DDBJ whole genome shotgun (WGS) entry which is preliminary data.</text>
</comment>
<dbReference type="Proteomes" id="UP000194236">
    <property type="component" value="Unassembled WGS sequence"/>
</dbReference>
<dbReference type="AlphaFoldDB" id="A0A1Y3B0V8"/>
<keyword evidence="3" id="KW-1185">Reference proteome</keyword>
<organism evidence="2 3">
    <name type="scientific">Euroglyphus maynei</name>
    <name type="common">Mayne's house dust mite</name>
    <dbReference type="NCBI Taxonomy" id="6958"/>
    <lineage>
        <taxon>Eukaryota</taxon>
        <taxon>Metazoa</taxon>
        <taxon>Ecdysozoa</taxon>
        <taxon>Arthropoda</taxon>
        <taxon>Chelicerata</taxon>
        <taxon>Arachnida</taxon>
        <taxon>Acari</taxon>
        <taxon>Acariformes</taxon>
        <taxon>Sarcoptiformes</taxon>
        <taxon>Astigmata</taxon>
        <taxon>Psoroptidia</taxon>
        <taxon>Analgoidea</taxon>
        <taxon>Pyroglyphidae</taxon>
        <taxon>Pyroglyphinae</taxon>
        <taxon>Euroglyphus</taxon>
    </lineage>
</organism>
<feature type="coiled-coil region" evidence="1">
    <location>
        <begin position="34"/>
        <end position="61"/>
    </location>
</feature>
<accession>A0A1Y3B0V8</accession>
<reference evidence="2 3" key="1">
    <citation type="submission" date="2017-03" db="EMBL/GenBank/DDBJ databases">
        <title>Genome Survey of Euroglyphus maynei.</title>
        <authorList>
            <person name="Arlian L.G."/>
            <person name="Morgan M.S."/>
            <person name="Rider S.D."/>
        </authorList>
    </citation>
    <scope>NUCLEOTIDE SEQUENCE [LARGE SCALE GENOMIC DNA]</scope>
    <source>
        <strain evidence="2">Arlian Lab</strain>
        <tissue evidence="2">Whole body</tissue>
    </source>
</reference>
<feature type="coiled-coil region" evidence="1">
    <location>
        <begin position="104"/>
        <end position="159"/>
    </location>
</feature>
<evidence type="ECO:0000313" key="2">
    <source>
        <dbReference type="EMBL" id="OTF73857.1"/>
    </source>
</evidence>
<feature type="non-terminal residue" evidence="2">
    <location>
        <position position="179"/>
    </location>
</feature>
<name>A0A1Y3B0V8_EURMA</name>
<dbReference type="EMBL" id="MUJZ01049741">
    <property type="protein sequence ID" value="OTF73857.1"/>
    <property type="molecule type" value="Genomic_DNA"/>
</dbReference>
<dbReference type="OrthoDB" id="6504663at2759"/>
<evidence type="ECO:0000256" key="1">
    <source>
        <dbReference type="SAM" id="Coils"/>
    </source>
</evidence>